<proteinExistence type="predicted"/>
<dbReference type="GO" id="GO:0005737">
    <property type="term" value="C:cytoplasm"/>
    <property type="evidence" value="ECO:0007669"/>
    <property type="project" value="TreeGrafter"/>
</dbReference>
<dbReference type="OrthoDB" id="515401at2759"/>
<accession>A0A167PZ10</accession>
<dbReference type="InterPro" id="IPR053043">
    <property type="entry name" value="Ras-cAMP_regulatory"/>
</dbReference>
<dbReference type="Proteomes" id="UP000077315">
    <property type="component" value="Unassembled WGS sequence"/>
</dbReference>
<dbReference type="InterPro" id="IPR013860">
    <property type="entry name" value="AreA_GATA"/>
</dbReference>
<dbReference type="PANTHER" id="PTHR28014">
    <property type="entry name" value="NEGATIVE REGULATOR OF RAS-CAMP PATHWAY"/>
    <property type="match status" value="1"/>
</dbReference>
<dbReference type="STRING" id="763407.A0A167PZ10"/>
<dbReference type="EMBL" id="KV440973">
    <property type="protein sequence ID" value="OAD78798.1"/>
    <property type="molecule type" value="Genomic_DNA"/>
</dbReference>
<dbReference type="GO" id="GO:0000122">
    <property type="term" value="P:negative regulation of transcription by RNA polymerase II"/>
    <property type="evidence" value="ECO:0007669"/>
    <property type="project" value="TreeGrafter"/>
</dbReference>
<protein>
    <recommendedName>
        <fullName evidence="2">Nitrogen regulatory protein areA GATA-like domain-containing protein</fullName>
    </recommendedName>
</protein>
<feature type="region of interest" description="Disordered" evidence="1">
    <location>
        <begin position="86"/>
        <end position="133"/>
    </location>
</feature>
<sequence>MNVSEPILSLSMPTLEKFPSLGGEDMTKMWQMFSKCKQQIEHGRRLENMCWRLWHHSVGLPADQQARSPPNIQRFISTLSPVSDGWHESFSPTPMTTPHSECSRTTTPVLDEDEEEEEEDSCDEDLDDESESDWDDDEFIIPIKRIENCFIKTQPPRPVVRRSLLSAALCDQKLCDQKENRTPFTLKHSKIASAVLTPIHPQTTSFLRHPAESIRHLISEQIQDNHSSFTSRPGMGWLENFHI</sequence>
<dbReference type="GO" id="GO:0031930">
    <property type="term" value="P:mitochondria-nucleus signaling pathway"/>
    <property type="evidence" value="ECO:0007669"/>
    <property type="project" value="TreeGrafter"/>
</dbReference>
<dbReference type="GeneID" id="28995795"/>
<dbReference type="InParanoid" id="A0A167PZ10"/>
<keyword evidence="4" id="KW-1185">Reference proteome</keyword>
<evidence type="ECO:0000313" key="3">
    <source>
        <dbReference type="EMBL" id="OAD78798.1"/>
    </source>
</evidence>
<evidence type="ECO:0000313" key="4">
    <source>
        <dbReference type="Proteomes" id="UP000077315"/>
    </source>
</evidence>
<dbReference type="AlphaFoldDB" id="A0A167PZ10"/>
<dbReference type="RefSeq" id="XP_018296838.1">
    <property type="nucleotide sequence ID" value="XM_018434889.1"/>
</dbReference>
<feature type="domain" description="Nitrogen regulatory protein areA GATA-like" evidence="2">
    <location>
        <begin position="29"/>
        <end position="55"/>
    </location>
</feature>
<gene>
    <name evidence="3" type="ORF">PHYBLDRAFT_163889</name>
</gene>
<evidence type="ECO:0000259" key="2">
    <source>
        <dbReference type="Pfam" id="PF08550"/>
    </source>
</evidence>
<dbReference type="Pfam" id="PF08550">
    <property type="entry name" value="GATA_AreA"/>
    <property type="match status" value="1"/>
</dbReference>
<dbReference type="PANTHER" id="PTHR28014:SF1">
    <property type="entry name" value="NEGATIVE REGULATOR OF RAS-CAMP PATHWAY"/>
    <property type="match status" value="1"/>
</dbReference>
<evidence type="ECO:0000256" key="1">
    <source>
        <dbReference type="SAM" id="MobiDB-lite"/>
    </source>
</evidence>
<name>A0A167PZ10_PHYB8</name>
<organism evidence="3 4">
    <name type="scientific">Phycomyces blakesleeanus (strain ATCC 8743b / DSM 1359 / FGSC 10004 / NBRC 33097 / NRRL 1555)</name>
    <dbReference type="NCBI Taxonomy" id="763407"/>
    <lineage>
        <taxon>Eukaryota</taxon>
        <taxon>Fungi</taxon>
        <taxon>Fungi incertae sedis</taxon>
        <taxon>Mucoromycota</taxon>
        <taxon>Mucoromycotina</taxon>
        <taxon>Mucoromycetes</taxon>
        <taxon>Mucorales</taxon>
        <taxon>Phycomycetaceae</taxon>
        <taxon>Phycomyces</taxon>
    </lineage>
</organism>
<feature type="compositionally biased region" description="Acidic residues" evidence="1">
    <location>
        <begin position="110"/>
        <end position="133"/>
    </location>
</feature>
<feature type="compositionally biased region" description="Polar residues" evidence="1">
    <location>
        <begin position="90"/>
        <end position="108"/>
    </location>
</feature>
<dbReference type="GO" id="GO:0006808">
    <property type="term" value="P:regulation of nitrogen utilization"/>
    <property type="evidence" value="ECO:0007669"/>
    <property type="project" value="TreeGrafter"/>
</dbReference>
<dbReference type="VEuPathDB" id="FungiDB:PHYBLDRAFT_163889"/>
<reference evidence="4" key="1">
    <citation type="submission" date="2015-06" db="EMBL/GenBank/DDBJ databases">
        <title>Expansion of signal transduction pathways in fungi by whole-genome duplication.</title>
        <authorList>
            <consortium name="DOE Joint Genome Institute"/>
            <person name="Corrochano L.M."/>
            <person name="Kuo A."/>
            <person name="Marcet-Houben M."/>
            <person name="Polaino S."/>
            <person name="Salamov A."/>
            <person name="Villalobos J.M."/>
            <person name="Alvarez M.I."/>
            <person name="Avalos J."/>
            <person name="Benito E.P."/>
            <person name="Benoit I."/>
            <person name="Burger G."/>
            <person name="Camino L.P."/>
            <person name="Canovas D."/>
            <person name="Cerda-Olmedo E."/>
            <person name="Cheng J.-F."/>
            <person name="Dominguez A."/>
            <person name="Elias M."/>
            <person name="Eslava A.P."/>
            <person name="Glaser F."/>
            <person name="Grimwood J."/>
            <person name="Gutierrez G."/>
            <person name="Heitman J."/>
            <person name="Henrissat B."/>
            <person name="Iturriaga E.A."/>
            <person name="Lang B.F."/>
            <person name="Lavin J.L."/>
            <person name="Lee S."/>
            <person name="Li W."/>
            <person name="Lindquist E."/>
            <person name="Lopez-Garcia S."/>
            <person name="Luque E.M."/>
            <person name="Marcos A.T."/>
            <person name="Martin J."/>
            <person name="McCluskey K."/>
            <person name="Medina H.R."/>
            <person name="Miralles-Duran A."/>
            <person name="Miyazaki A."/>
            <person name="Munoz-Torres E."/>
            <person name="Oguiza J.A."/>
            <person name="Ohm R."/>
            <person name="Olmedo M."/>
            <person name="Orejas M."/>
            <person name="Ortiz-Castellanos L."/>
            <person name="Pisabarro A.G."/>
            <person name="Rodriguez-Romero J."/>
            <person name="Ruiz-Herrera J."/>
            <person name="Ruiz-Vazquez R."/>
            <person name="Sanz C."/>
            <person name="Schackwitz W."/>
            <person name="Schmutz J."/>
            <person name="Shahriari M."/>
            <person name="Shelest E."/>
            <person name="Silva-Franco F."/>
            <person name="Soanes D."/>
            <person name="Syed K."/>
            <person name="Tagua V.G."/>
            <person name="Talbot N.J."/>
            <person name="Thon M."/>
            <person name="De vries R.P."/>
            <person name="Wiebenga A."/>
            <person name="Yadav J.S."/>
            <person name="Braun E.L."/>
            <person name="Baker S."/>
            <person name="Garre V."/>
            <person name="Horwitz B."/>
            <person name="Torres-Martinez S."/>
            <person name="Idnurm A."/>
            <person name="Herrera-Estrella A."/>
            <person name="Gabaldon T."/>
            <person name="Grigoriev I.V."/>
        </authorList>
    </citation>
    <scope>NUCLEOTIDE SEQUENCE [LARGE SCALE GENOMIC DNA]</scope>
    <source>
        <strain evidence="4">NRRL 1555(-)</strain>
    </source>
</reference>